<evidence type="ECO:0000313" key="3">
    <source>
        <dbReference type="Proteomes" id="UP001301388"/>
    </source>
</evidence>
<reference evidence="2 3" key="1">
    <citation type="submission" date="2023-12" db="EMBL/GenBank/DDBJ databases">
        <title>Baltic Sea Cyanobacteria.</title>
        <authorList>
            <person name="Delbaje E."/>
            <person name="Fewer D.P."/>
            <person name="Shishido T.K."/>
        </authorList>
    </citation>
    <scope>NUCLEOTIDE SEQUENCE [LARGE SCALE GENOMIC DNA]</scope>
    <source>
        <strain evidence="2 3">UHCC 0370</strain>
    </source>
</reference>
<evidence type="ECO:0000313" key="2">
    <source>
        <dbReference type="EMBL" id="MEA5480232.1"/>
    </source>
</evidence>
<sequence>MKTSLDCIPCLLRQSLEASRLVSPDPSVHEQIIRDVLHWTGEMDLNQSPPEIAQLIHRRLRELTGVTDPYHEAKDWQNRMAMELIPKFRAEVKAAKNPLLMAARLAIAGNVIDMGSNGNLTEADVQESLSKALTEPFFGEEDRFQQAIANAKSVLYLADNAGEIAFDRLLVEQIINQVPPERVTLVVRGAPVLNDATLIDAHTVGIDQIVEVINNGSDAPSTLLNDCSKEFRRRFTEADLIIAKGQGNFEALNNNPSNIFCLFKVKCGVIANLVNQPIGMQMLIHSQLGLGQKCRK</sequence>
<dbReference type="EMBL" id="JAYGIE010000114">
    <property type="protein sequence ID" value="MEA5480232.1"/>
    <property type="molecule type" value="Genomic_DNA"/>
</dbReference>
<dbReference type="RefSeq" id="WP_323263283.1">
    <property type="nucleotide sequence ID" value="NZ_JAYGIE010000114.1"/>
</dbReference>
<proteinExistence type="predicted"/>
<dbReference type="SUPFAM" id="SSF111321">
    <property type="entry name" value="AF1104-like"/>
    <property type="match status" value="1"/>
</dbReference>
<dbReference type="InterPro" id="IPR002791">
    <property type="entry name" value="ARMT1-like_metal-bd"/>
</dbReference>
<accession>A0ABU5TPG4</accession>
<keyword evidence="3" id="KW-1185">Reference proteome</keyword>
<evidence type="ECO:0000259" key="1">
    <source>
        <dbReference type="Pfam" id="PF01937"/>
    </source>
</evidence>
<gene>
    <name evidence="2" type="ORF">VB774_21585</name>
</gene>
<dbReference type="Pfam" id="PF01937">
    <property type="entry name" value="ARMT1-like_dom"/>
    <property type="match status" value="1"/>
</dbReference>
<organism evidence="2 3">
    <name type="scientific">Pseudanabaena galeata UHCC 0370</name>
    <dbReference type="NCBI Taxonomy" id="3110310"/>
    <lineage>
        <taxon>Bacteria</taxon>
        <taxon>Bacillati</taxon>
        <taxon>Cyanobacteriota</taxon>
        <taxon>Cyanophyceae</taxon>
        <taxon>Pseudanabaenales</taxon>
        <taxon>Pseudanabaenaceae</taxon>
        <taxon>Pseudanabaena</taxon>
    </lineage>
</organism>
<dbReference type="Gene3D" id="1.10.285.20">
    <property type="entry name" value="Uncharacterised protein PF01937, DUF89, domain 2"/>
    <property type="match status" value="1"/>
</dbReference>
<dbReference type="InterPro" id="IPR036075">
    <property type="entry name" value="ARMT-1-like_metal-bd_sf"/>
</dbReference>
<protein>
    <submittedName>
        <fullName evidence="2">ARMT1-like domain-containing protein</fullName>
    </submittedName>
</protein>
<name>A0ABU5TPG4_9CYAN</name>
<dbReference type="Gene3D" id="3.40.50.10880">
    <property type="entry name" value="Uncharacterised protein PF01937, DUF89, domain 3"/>
    <property type="match status" value="1"/>
</dbReference>
<feature type="domain" description="Damage-control phosphatase ARMT1-like metal-binding" evidence="1">
    <location>
        <begin position="4"/>
        <end position="277"/>
    </location>
</feature>
<dbReference type="Proteomes" id="UP001301388">
    <property type="component" value="Unassembled WGS sequence"/>
</dbReference>
<dbReference type="InterPro" id="IPR014444">
    <property type="entry name" value="PH1575-like"/>
</dbReference>
<comment type="caution">
    <text evidence="2">The sequence shown here is derived from an EMBL/GenBank/DDBJ whole genome shotgun (WGS) entry which is preliminary data.</text>
</comment>
<dbReference type="Gene3D" id="1.10.8.380">
    <property type="entry name" value="Uncharacterised protein PF01937, DUF89, domain 1"/>
    <property type="match status" value="1"/>
</dbReference>
<dbReference type="PIRSF" id="PIRSF006593">
    <property type="entry name" value="UCP006593"/>
    <property type="match status" value="1"/>
</dbReference>